<reference evidence="1 2" key="1">
    <citation type="submission" date="2018-06" db="EMBL/GenBank/DDBJ databases">
        <title>Genomic Encyclopedia of Archaeal and Bacterial Type Strains, Phase II (KMG-II): from individual species to whole genera.</title>
        <authorList>
            <person name="Goeker M."/>
        </authorList>
    </citation>
    <scope>NUCLEOTIDE SEQUENCE [LARGE SCALE GENOMIC DNA]</scope>
    <source>
        <strain evidence="1 2">DSM 22686</strain>
    </source>
</reference>
<organism evidence="1 2">
    <name type="scientific">Algoriphagus ratkowskyi</name>
    <dbReference type="NCBI Taxonomy" id="57028"/>
    <lineage>
        <taxon>Bacteria</taxon>
        <taxon>Pseudomonadati</taxon>
        <taxon>Bacteroidota</taxon>
        <taxon>Cytophagia</taxon>
        <taxon>Cytophagales</taxon>
        <taxon>Cyclobacteriaceae</taxon>
        <taxon>Algoriphagus</taxon>
    </lineage>
</organism>
<dbReference type="AlphaFoldDB" id="A0A2W7S353"/>
<evidence type="ECO:0000313" key="2">
    <source>
        <dbReference type="Proteomes" id="UP000249115"/>
    </source>
</evidence>
<comment type="caution">
    <text evidence="1">The sequence shown here is derived from an EMBL/GenBank/DDBJ whole genome shotgun (WGS) entry which is preliminary data.</text>
</comment>
<dbReference type="Proteomes" id="UP000249115">
    <property type="component" value="Unassembled WGS sequence"/>
</dbReference>
<protein>
    <submittedName>
        <fullName evidence="1">Uncharacterized protein</fullName>
    </submittedName>
</protein>
<dbReference type="RefSeq" id="WP_169712829.1">
    <property type="nucleotide sequence ID" value="NZ_MSSV01000002.1"/>
</dbReference>
<proteinExistence type="predicted"/>
<name>A0A2W7S353_9BACT</name>
<sequence>MAKPIKETPFLKGKDAVKFNQDIKNNRGAKVSTEVRARMKSNYEKLKSIATF</sequence>
<gene>
    <name evidence="1" type="ORF">LV84_01713</name>
</gene>
<dbReference type="EMBL" id="QKZU01000006">
    <property type="protein sequence ID" value="PZX57585.1"/>
    <property type="molecule type" value="Genomic_DNA"/>
</dbReference>
<accession>A0A2W7S353</accession>
<evidence type="ECO:0000313" key="1">
    <source>
        <dbReference type="EMBL" id="PZX57585.1"/>
    </source>
</evidence>